<evidence type="ECO:0000256" key="3">
    <source>
        <dbReference type="ARBA" id="ARBA00022692"/>
    </source>
</evidence>
<dbReference type="EMBL" id="SLYC01000018">
    <property type="protein sequence ID" value="TCQ02148.1"/>
    <property type="molecule type" value="Genomic_DNA"/>
</dbReference>
<evidence type="ECO:0000256" key="1">
    <source>
        <dbReference type="ARBA" id="ARBA00004651"/>
    </source>
</evidence>
<feature type="transmembrane region" description="Helical" evidence="6">
    <location>
        <begin position="158"/>
        <end position="178"/>
    </location>
</feature>
<keyword evidence="2" id="KW-1003">Cell membrane</keyword>
<dbReference type="InterPro" id="IPR001851">
    <property type="entry name" value="ABC_transp_permease"/>
</dbReference>
<keyword evidence="8" id="KW-1185">Reference proteome</keyword>
<reference evidence="7 8" key="1">
    <citation type="submission" date="2019-03" db="EMBL/GenBank/DDBJ databases">
        <title>Genomic Encyclopedia of Type Strains, Phase IV (KMG-IV): sequencing the most valuable type-strain genomes for metagenomic binning, comparative biology and taxonomic classification.</title>
        <authorList>
            <person name="Goeker M."/>
        </authorList>
    </citation>
    <scope>NUCLEOTIDE SEQUENCE [LARGE SCALE GENOMIC DNA]</scope>
    <source>
        <strain evidence="7 8">DSM 100013</strain>
    </source>
</reference>
<comment type="subcellular location">
    <subcellularLocation>
        <location evidence="1">Cell membrane</location>
        <topology evidence="1">Multi-pass membrane protein</topology>
    </subcellularLocation>
</comment>
<feature type="transmembrane region" description="Helical" evidence="6">
    <location>
        <begin position="297"/>
        <end position="320"/>
    </location>
</feature>
<gene>
    <name evidence="7" type="ORF">EDD79_101828</name>
</gene>
<feature type="transmembrane region" description="Helical" evidence="6">
    <location>
        <begin position="260"/>
        <end position="277"/>
    </location>
</feature>
<evidence type="ECO:0000256" key="4">
    <source>
        <dbReference type="ARBA" id="ARBA00022989"/>
    </source>
</evidence>
<evidence type="ECO:0000313" key="8">
    <source>
        <dbReference type="Proteomes" id="UP000295504"/>
    </source>
</evidence>
<keyword evidence="3 6" id="KW-0812">Transmembrane</keyword>
<dbReference type="OrthoDB" id="9792579at2"/>
<dbReference type="GO" id="GO:0005886">
    <property type="term" value="C:plasma membrane"/>
    <property type="evidence" value="ECO:0007669"/>
    <property type="project" value="UniProtKB-SubCell"/>
</dbReference>
<protein>
    <submittedName>
        <fullName evidence="7">Nucleoside ABC transporter membrane protein</fullName>
    </submittedName>
</protein>
<sequence>MLNNIALIISITLMYSTPLIYAALGGVISEKSGVVNIGLEGMMTIGAFAGAATGALTGNPWLAFLVAGLSGGIFGLLHAIASVTFHANQVVSGIAINFLAPGLALFISRRIFNGATMTPLIPLENKMPLPFSNIFRSLHNQGRFGNVFARNSIVDLIFNQYVTVYIAFILVAILWFLLYKTKFGLRIRAVGEHPKAADTLGVNVYGLRYFCVIASGVLAGLGGASLSLAIVSTFRATLVSGQGFIALAAVIFGKWKPQGALAACLLFGLATGLRIYLGGSAVGLDVSQNLLSMLPYVITLVVLVGFVGKAVAPASVGLPYEKSDK</sequence>
<evidence type="ECO:0000313" key="7">
    <source>
        <dbReference type="EMBL" id="TCQ02148.1"/>
    </source>
</evidence>
<dbReference type="Pfam" id="PF02653">
    <property type="entry name" value="BPD_transp_2"/>
    <property type="match status" value="1"/>
</dbReference>
<dbReference type="PANTHER" id="PTHR43370">
    <property type="entry name" value="SUGAR ABC TRANSPORTER INTEGRAL MEMBRANE PROTEIN-RELATED"/>
    <property type="match status" value="1"/>
</dbReference>
<dbReference type="Proteomes" id="UP000295504">
    <property type="component" value="Unassembled WGS sequence"/>
</dbReference>
<organism evidence="7 8">
    <name type="scientific">Serpentinicella alkaliphila</name>
    <dbReference type="NCBI Taxonomy" id="1734049"/>
    <lineage>
        <taxon>Bacteria</taxon>
        <taxon>Bacillati</taxon>
        <taxon>Bacillota</taxon>
        <taxon>Clostridia</taxon>
        <taxon>Peptostreptococcales</taxon>
        <taxon>Natronincolaceae</taxon>
        <taxon>Serpentinicella</taxon>
    </lineage>
</organism>
<keyword evidence="4 6" id="KW-1133">Transmembrane helix</keyword>
<accession>A0A4R2TFI7</accession>
<evidence type="ECO:0000256" key="2">
    <source>
        <dbReference type="ARBA" id="ARBA00022475"/>
    </source>
</evidence>
<dbReference type="GO" id="GO:0022857">
    <property type="term" value="F:transmembrane transporter activity"/>
    <property type="evidence" value="ECO:0007669"/>
    <property type="project" value="InterPro"/>
</dbReference>
<dbReference type="PANTHER" id="PTHR43370:SF1">
    <property type="entry name" value="GUANOSINE ABC TRANSPORTER PERMEASE PROTEIN NUPQ"/>
    <property type="match status" value="1"/>
</dbReference>
<evidence type="ECO:0000256" key="5">
    <source>
        <dbReference type="ARBA" id="ARBA00023136"/>
    </source>
</evidence>
<feature type="transmembrane region" description="Helical" evidence="6">
    <location>
        <begin position="90"/>
        <end position="112"/>
    </location>
</feature>
<feature type="transmembrane region" description="Helical" evidence="6">
    <location>
        <begin position="209"/>
        <end position="230"/>
    </location>
</feature>
<comment type="caution">
    <text evidence="7">The sequence shown here is derived from an EMBL/GenBank/DDBJ whole genome shotgun (WGS) entry which is preliminary data.</text>
</comment>
<feature type="transmembrane region" description="Helical" evidence="6">
    <location>
        <begin position="6"/>
        <end position="27"/>
    </location>
</feature>
<feature type="transmembrane region" description="Helical" evidence="6">
    <location>
        <begin position="34"/>
        <end position="55"/>
    </location>
</feature>
<dbReference type="RefSeq" id="WP_132848550.1">
    <property type="nucleotide sequence ID" value="NZ_CP058648.1"/>
</dbReference>
<feature type="transmembrane region" description="Helical" evidence="6">
    <location>
        <begin position="236"/>
        <end position="253"/>
    </location>
</feature>
<evidence type="ECO:0000256" key="6">
    <source>
        <dbReference type="SAM" id="Phobius"/>
    </source>
</evidence>
<dbReference type="AlphaFoldDB" id="A0A4R2TFI7"/>
<feature type="transmembrane region" description="Helical" evidence="6">
    <location>
        <begin position="61"/>
        <end position="83"/>
    </location>
</feature>
<keyword evidence="5 6" id="KW-0472">Membrane</keyword>
<dbReference type="CDD" id="cd06580">
    <property type="entry name" value="TM_PBP1_transp_TpRbsC_like"/>
    <property type="match status" value="1"/>
</dbReference>
<name>A0A4R2TFI7_9FIRM</name>
<proteinExistence type="predicted"/>